<dbReference type="EMBL" id="CP073720">
    <property type="protein sequence ID" value="UWP83015.1"/>
    <property type="molecule type" value="Genomic_DNA"/>
</dbReference>
<dbReference type="RefSeq" id="WP_259860794.1">
    <property type="nucleotide sequence ID" value="NZ_BAAAST010000031.1"/>
</dbReference>
<accession>A0ABY5W0V2</accession>
<name>A0ABY5W0V2_9ACTN</name>
<reference evidence="1" key="1">
    <citation type="submission" date="2021-04" db="EMBL/GenBank/DDBJ databases">
        <authorList>
            <person name="Hartkoorn R.C."/>
            <person name="Beaudoing E."/>
            <person name="Hot D."/>
        </authorList>
    </citation>
    <scope>NUCLEOTIDE SEQUENCE</scope>
    <source>
        <strain evidence="1">NRRL B-16292</strain>
    </source>
</reference>
<dbReference type="Proteomes" id="UP001059617">
    <property type="component" value="Chromosome"/>
</dbReference>
<evidence type="ECO:0000313" key="1">
    <source>
        <dbReference type="EMBL" id="UWP83015.1"/>
    </source>
</evidence>
<evidence type="ECO:0000313" key="2">
    <source>
        <dbReference type="Proteomes" id="UP001059617"/>
    </source>
</evidence>
<evidence type="ECO:0008006" key="3">
    <source>
        <dbReference type="Google" id="ProtNLM"/>
    </source>
</evidence>
<organism evidence="1 2">
    <name type="scientific">Dactylosporangium fulvum</name>
    <dbReference type="NCBI Taxonomy" id="53359"/>
    <lineage>
        <taxon>Bacteria</taxon>
        <taxon>Bacillati</taxon>
        <taxon>Actinomycetota</taxon>
        <taxon>Actinomycetes</taxon>
        <taxon>Micromonosporales</taxon>
        <taxon>Micromonosporaceae</taxon>
        <taxon>Dactylosporangium</taxon>
    </lineage>
</organism>
<protein>
    <recommendedName>
        <fullName evidence="3">Prevent-host-death family protein</fullName>
    </recommendedName>
</protein>
<keyword evidence="2" id="KW-1185">Reference proteome</keyword>
<reference evidence="1" key="2">
    <citation type="submission" date="2022-09" db="EMBL/GenBank/DDBJ databases">
        <title>Biosynthetic gene clusters of Dactylosporangioum fulvum.</title>
        <authorList>
            <person name="Caradec T."/>
        </authorList>
    </citation>
    <scope>NUCLEOTIDE SEQUENCE</scope>
    <source>
        <strain evidence="1">NRRL B-16292</strain>
    </source>
</reference>
<sequence length="149" mass="16612">MANFSDLLQRPNDTLASLRSGRHIRLRRRDAEDIVVTTASRHEQEREVVKAAIEVLAYLAEADPVAAGKIAAHAFPWLRLLPDEDLDAFLDEFLGILRAGLDLDNFGPVWQLIIEWKHTAEVHADPELVAILKQPAEDHGTVPEPVVGK</sequence>
<gene>
    <name evidence="1" type="ORF">Dfulv_01525</name>
</gene>
<proteinExistence type="predicted"/>